<name>A0A2G9UB53_TELCI</name>
<gene>
    <name evidence="2" type="ORF">TELCIR_10841</name>
</gene>
<evidence type="ECO:0000256" key="1">
    <source>
        <dbReference type="SAM" id="MobiDB-lite"/>
    </source>
</evidence>
<dbReference type="AlphaFoldDB" id="A0A2G9UB53"/>
<keyword evidence="3" id="KW-1185">Reference proteome</keyword>
<reference evidence="2 3" key="1">
    <citation type="submission" date="2015-09" db="EMBL/GenBank/DDBJ databases">
        <title>Draft genome of the parasitic nematode Teladorsagia circumcincta isolate WARC Sus (inbred).</title>
        <authorList>
            <person name="Mitreva M."/>
        </authorList>
    </citation>
    <scope>NUCLEOTIDE SEQUENCE [LARGE SCALE GENOMIC DNA]</scope>
    <source>
        <strain evidence="2 3">S</strain>
    </source>
</reference>
<feature type="non-terminal residue" evidence="2">
    <location>
        <position position="137"/>
    </location>
</feature>
<dbReference type="Proteomes" id="UP000230423">
    <property type="component" value="Unassembled WGS sequence"/>
</dbReference>
<proteinExistence type="predicted"/>
<sequence length="137" mass="15329">MTYRLLNLSSDGGFTNGSERFLVAHSIFKLRWATDVPGIEPERPAAPLAPLPPAPRRIEEEPQPPPPKPRVKKISPPQEPPPAAVPQTIPVELRTAREYEPPVEPQAPPSDRLRVNIDEILRLGAIMERRHMSSTKK</sequence>
<evidence type="ECO:0000313" key="2">
    <source>
        <dbReference type="EMBL" id="PIO67413.1"/>
    </source>
</evidence>
<protein>
    <submittedName>
        <fullName evidence="2">Uncharacterized protein</fullName>
    </submittedName>
</protein>
<dbReference type="EMBL" id="KZ347613">
    <property type="protein sequence ID" value="PIO67413.1"/>
    <property type="molecule type" value="Genomic_DNA"/>
</dbReference>
<dbReference type="OrthoDB" id="5876906at2759"/>
<organism evidence="2 3">
    <name type="scientific">Teladorsagia circumcincta</name>
    <name type="common">Brown stomach worm</name>
    <name type="synonym">Ostertagia circumcincta</name>
    <dbReference type="NCBI Taxonomy" id="45464"/>
    <lineage>
        <taxon>Eukaryota</taxon>
        <taxon>Metazoa</taxon>
        <taxon>Ecdysozoa</taxon>
        <taxon>Nematoda</taxon>
        <taxon>Chromadorea</taxon>
        <taxon>Rhabditida</taxon>
        <taxon>Rhabditina</taxon>
        <taxon>Rhabditomorpha</taxon>
        <taxon>Strongyloidea</taxon>
        <taxon>Trichostrongylidae</taxon>
        <taxon>Teladorsagia</taxon>
    </lineage>
</organism>
<feature type="region of interest" description="Disordered" evidence="1">
    <location>
        <begin position="39"/>
        <end position="113"/>
    </location>
</feature>
<accession>A0A2G9UB53</accession>
<evidence type="ECO:0000313" key="3">
    <source>
        <dbReference type="Proteomes" id="UP000230423"/>
    </source>
</evidence>